<dbReference type="EMBL" id="LR909935">
    <property type="protein sequence ID" value="CAD7254553.1"/>
    <property type="molecule type" value="Genomic_DNA"/>
</dbReference>
<dbReference type="AlphaFoldDB" id="A0A7R9AHX3"/>
<proteinExistence type="predicted"/>
<keyword evidence="3" id="KW-1185">Reference proteome</keyword>
<evidence type="ECO:0000313" key="2">
    <source>
        <dbReference type="EMBL" id="CAD7254553.1"/>
    </source>
</evidence>
<accession>A0A7R9AHX3</accession>
<feature type="compositionally biased region" description="Basic residues" evidence="1">
    <location>
        <begin position="57"/>
        <end position="67"/>
    </location>
</feature>
<evidence type="ECO:0000313" key="3">
    <source>
        <dbReference type="Proteomes" id="UP000677054"/>
    </source>
</evidence>
<gene>
    <name evidence="2" type="ORF">DSTB1V02_LOCUS14299</name>
</gene>
<feature type="region of interest" description="Disordered" evidence="1">
    <location>
        <begin position="31"/>
        <end position="114"/>
    </location>
</feature>
<sequence>MEYCPFGCLEKYLRVNRPYFINQIDPETGIFDSDIGSQRPPTGDSAYDGATPGGQRRGTRGRAQSKKWRADYEHKSGVFKRQRSHQAIHNYQSGLLGLPDSSRHGVLGFPKGER</sequence>
<organism evidence="2">
    <name type="scientific">Darwinula stevensoni</name>
    <dbReference type="NCBI Taxonomy" id="69355"/>
    <lineage>
        <taxon>Eukaryota</taxon>
        <taxon>Metazoa</taxon>
        <taxon>Ecdysozoa</taxon>
        <taxon>Arthropoda</taxon>
        <taxon>Crustacea</taxon>
        <taxon>Oligostraca</taxon>
        <taxon>Ostracoda</taxon>
        <taxon>Podocopa</taxon>
        <taxon>Podocopida</taxon>
        <taxon>Darwinulocopina</taxon>
        <taxon>Darwinuloidea</taxon>
        <taxon>Darwinulidae</taxon>
        <taxon>Darwinula</taxon>
    </lineage>
</organism>
<dbReference type="EMBL" id="CAJPEV010010417">
    <property type="protein sequence ID" value="CAG0905989.1"/>
    <property type="molecule type" value="Genomic_DNA"/>
</dbReference>
<reference evidence="2" key="1">
    <citation type="submission" date="2020-11" db="EMBL/GenBank/DDBJ databases">
        <authorList>
            <person name="Tran Van P."/>
        </authorList>
    </citation>
    <scope>NUCLEOTIDE SEQUENCE</scope>
</reference>
<evidence type="ECO:0000256" key="1">
    <source>
        <dbReference type="SAM" id="MobiDB-lite"/>
    </source>
</evidence>
<name>A0A7R9AHX3_9CRUS</name>
<protein>
    <submittedName>
        <fullName evidence="2">Uncharacterized protein</fullName>
    </submittedName>
</protein>
<feature type="compositionally biased region" description="Basic residues" evidence="1">
    <location>
        <begin position="77"/>
        <end position="86"/>
    </location>
</feature>
<dbReference type="Proteomes" id="UP000677054">
    <property type="component" value="Unassembled WGS sequence"/>
</dbReference>